<reference evidence="1 2" key="1">
    <citation type="submission" date="2020-04" db="EMBL/GenBank/DDBJ databases">
        <authorList>
            <person name="De Canck E."/>
        </authorList>
    </citation>
    <scope>NUCLEOTIDE SEQUENCE [LARGE SCALE GENOMIC DNA]</scope>
    <source>
        <strain evidence="1 2">LMG 9964</strain>
    </source>
</reference>
<name>A0A6J5KHP7_9BURK</name>
<evidence type="ECO:0000313" key="2">
    <source>
        <dbReference type="Proteomes" id="UP000494102"/>
    </source>
</evidence>
<evidence type="ECO:0000313" key="1">
    <source>
        <dbReference type="EMBL" id="CAB4052742.1"/>
    </source>
</evidence>
<evidence type="ECO:0008006" key="3">
    <source>
        <dbReference type="Google" id="ProtNLM"/>
    </source>
</evidence>
<dbReference type="Proteomes" id="UP000494102">
    <property type="component" value="Unassembled WGS sequence"/>
</dbReference>
<dbReference type="EMBL" id="CADILN010000018">
    <property type="protein sequence ID" value="CAB4052742.1"/>
    <property type="molecule type" value="Genomic_DNA"/>
</dbReference>
<dbReference type="GO" id="GO:0000271">
    <property type="term" value="P:polysaccharide biosynthetic process"/>
    <property type="evidence" value="ECO:0007669"/>
    <property type="project" value="InterPro"/>
</dbReference>
<gene>
    <name evidence="1" type="ORF">LMG9964_06432</name>
</gene>
<sequence length="425" mass="47572">MRKILTLVYYHSMARFFCAIEDAWKQLEPDAQFLHLAVFPGAWAYFKIHGRQVVPLSWRAHASLASGAALSDEELEGLIRFHASDPNIAPAQQKKLQRQGHKMLGLCELLVTQFDPDVAIVSGDTRLPAESLMHALKGTKAVTWYFEQGPYRTTVLDRQGVNANCSFRRELARLEASGTPFKPPVTDTMRWSNKAYTLLDRFALAQGAITGLVPPDLIPYRLRRCSRTCYASLRSKEFVEADAGKVVLVALQVPEDANNIYHNPLRLDDVGLLQFVLASADPSWTIVVREHPLYRRKYSHAFYDLIAVSGNVILSAASLSQDLERSRTTVTVNSMTGLDAFAKEHRVILLGESFYDHLPGILTARSKAELRELLIGEYVMPGAKRAQLIGPLIDRYFFKGHFTDIDLTFTRSIAQRVLASLPGAA</sequence>
<proteinExistence type="predicted"/>
<dbReference type="GO" id="GO:0015774">
    <property type="term" value="P:polysaccharide transport"/>
    <property type="evidence" value="ECO:0007669"/>
    <property type="project" value="InterPro"/>
</dbReference>
<dbReference type="RefSeq" id="WP_015004303.1">
    <property type="nucleotide sequence ID" value="NZ_CADILN010000018.1"/>
</dbReference>
<accession>A0A6J5KHP7</accession>
<dbReference type="AlphaFoldDB" id="A0A6J5KHP7"/>
<dbReference type="InterPro" id="IPR007833">
    <property type="entry name" value="Capsule_polysaccharide_synth"/>
</dbReference>
<protein>
    <recommendedName>
        <fullName evidence="3">Capsule polysaccharide biosynthesis protein</fullName>
    </recommendedName>
</protein>
<dbReference type="Pfam" id="PF05159">
    <property type="entry name" value="Capsule_synth"/>
    <property type="match status" value="1"/>
</dbReference>
<organism evidence="1 2">
    <name type="scientific">Paraburkholderia phenoliruptrix</name>
    <dbReference type="NCBI Taxonomy" id="252970"/>
    <lineage>
        <taxon>Bacteria</taxon>
        <taxon>Pseudomonadati</taxon>
        <taxon>Pseudomonadota</taxon>
        <taxon>Betaproteobacteria</taxon>
        <taxon>Burkholderiales</taxon>
        <taxon>Burkholderiaceae</taxon>
        <taxon>Paraburkholderia</taxon>
    </lineage>
</organism>
<dbReference type="GeneID" id="27801401"/>